<feature type="domain" description="PRD" evidence="2">
    <location>
        <begin position="170"/>
        <end position="280"/>
    </location>
</feature>
<dbReference type="PROSITE" id="PS51372">
    <property type="entry name" value="PRD_2"/>
    <property type="match status" value="2"/>
</dbReference>
<keyword evidence="1" id="KW-0677">Repeat</keyword>
<gene>
    <name evidence="3" type="ORF">CBF30_09170</name>
</gene>
<dbReference type="Pfam" id="PF03123">
    <property type="entry name" value="CAT_RBD"/>
    <property type="match status" value="1"/>
</dbReference>
<keyword evidence="4" id="KW-1185">Reference proteome</keyword>
<dbReference type="InterPro" id="IPR036634">
    <property type="entry name" value="PRD_sf"/>
</dbReference>
<dbReference type="InterPro" id="IPR004341">
    <property type="entry name" value="CAT_RNA-bd_dom"/>
</dbReference>
<dbReference type="AlphaFoldDB" id="A0A430AFB2"/>
<evidence type="ECO:0000256" key="1">
    <source>
        <dbReference type="ARBA" id="ARBA00022737"/>
    </source>
</evidence>
<evidence type="ECO:0000313" key="4">
    <source>
        <dbReference type="Proteomes" id="UP000288669"/>
    </source>
</evidence>
<dbReference type="InterPro" id="IPR011608">
    <property type="entry name" value="PRD"/>
</dbReference>
<dbReference type="InterPro" id="IPR036650">
    <property type="entry name" value="CAT_RNA-bd_dom_sf"/>
</dbReference>
<dbReference type="RefSeq" id="WP_126825616.1">
    <property type="nucleotide sequence ID" value="NZ_JBHLWU010000001.1"/>
</dbReference>
<dbReference type="Gene3D" id="2.30.24.10">
    <property type="entry name" value="CAT RNA-binding domain"/>
    <property type="match status" value="1"/>
</dbReference>
<dbReference type="PANTHER" id="PTHR30185:SF15">
    <property type="entry name" value="CRYPTIC BETA-GLUCOSIDE BGL OPERON ANTITERMINATOR"/>
    <property type="match status" value="1"/>
</dbReference>
<dbReference type="EMBL" id="NGJZ01000003">
    <property type="protein sequence ID" value="RSU06414.1"/>
    <property type="molecule type" value="Genomic_DNA"/>
</dbReference>
<dbReference type="SUPFAM" id="SSF50151">
    <property type="entry name" value="SacY-like RNA-binding domain"/>
    <property type="match status" value="1"/>
</dbReference>
<proteinExistence type="predicted"/>
<reference evidence="3 4" key="1">
    <citation type="submission" date="2017-05" db="EMBL/GenBank/DDBJ databases">
        <title>Vagococcus spp. assemblies.</title>
        <authorList>
            <person name="Gulvik C.A."/>
        </authorList>
    </citation>
    <scope>NUCLEOTIDE SEQUENCE [LARGE SCALE GENOMIC DNA]</scope>
    <source>
        <strain evidence="3 4">DSM 24756</strain>
    </source>
</reference>
<dbReference type="Pfam" id="PF00874">
    <property type="entry name" value="PRD"/>
    <property type="match status" value="2"/>
</dbReference>
<evidence type="ECO:0000313" key="3">
    <source>
        <dbReference type="EMBL" id="RSU06414.1"/>
    </source>
</evidence>
<name>A0A430AFB2_9ENTE</name>
<comment type="caution">
    <text evidence="3">The sequence shown here is derived from an EMBL/GenBank/DDBJ whole genome shotgun (WGS) entry which is preliminary data.</text>
</comment>
<evidence type="ECO:0000259" key="2">
    <source>
        <dbReference type="PROSITE" id="PS51372"/>
    </source>
</evidence>
<dbReference type="GO" id="GO:0003723">
    <property type="term" value="F:RNA binding"/>
    <property type="evidence" value="ECO:0007669"/>
    <property type="project" value="InterPro"/>
</dbReference>
<organism evidence="3 4">
    <name type="scientific">Vagococcus entomophilus</name>
    <dbReference type="NCBI Taxonomy" id="1160095"/>
    <lineage>
        <taxon>Bacteria</taxon>
        <taxon>Bacillati</taxon>
        <taxon>Bacillota</taxon>
        <taxon>Bacilli</taxon>
        <taxon>Lactobacillales</taxon>
        <taxon>Enterococcaceae</taxon>
        <taxon>Vagococcus</taxon>
    </lineage>
</organism>
<dbReference type="InterPro" id="IPR050661">
    <property type="entry name" value="BglG_antiterminators"/>
</dbReference>
<dbReference type="Gene3D" id="1.10.1790.10">
    <property type="entry name" value="PRD domain"/>
    <property type="match status" value="2"/>
</dbReference>
<dbReference type="GO" id="GO:0006355">
    <property type="term" value="P:regulation of DNA-templated transcription"/>
    <property type="evidence" value="ECO:0007669"/>
    <property type="project" value="InterPro"/>
</dbReference>
<feature type="domain" description="PRD" evidence="2">
    <location>
        <begin position="64"/>
        <end position="169"/>
    </location>
</feature>
<dbReference type="Proteomes" id="UP000288669">
    <property type="component" value="Unassembled WGS sequence"/>
</dbReference>
<accession>A0A430AFB2</accession>
<dbReference type="SUPFAM" id="SSF63520">
    <property type="entry name" value="PTS-regulatory domain, PRD"/>
    <property type="match status" value="2"/>
</dbReference>
<dbReference type="PANTHER" id="PTHR30185">
    <property type="entry name" value="CRYPTIC BETA-GLUCOSIDE BGL OPERON ANTITERMINATOR"/>
    <property type="match status" value="1"/>
</dbReference>
<dbReference type="OrthoDB" id="9813552at2"/>
<protein>
    <recommendedName>
        <fullName evidence="2">PRD domain-containing protein</fullName>
    </recommendedName>
</protein>
<dbReference type="SMART" id="SM01061">
    <property type="entry name" value="CAT_RBD"/>
    <property type="match status" value="1"/>
</dbReference>
<sequence length="280" mass="33041">MIIDKILNNNFLIVKDEGKERIVMGRGIAFGKKIGQKVDQNRIQKSFFLSNSEFQEKLFSLVDAVPLEIFQVIEELVELYQRKTKKEVNESIYITLSDHLNFALSRKKAEYLYKSVLIWDIEYFYPEEYEIGVWGVNRINTLLDVQLPDEEASFITLHLLGMDTGISESGDIKKVIETVQDISDIIRYHFGIDFDYHGTSYQRLITHLRFFSQRVLKGELKEATSDQEEIVLLLQKKYSESYKCVRLIEKYMEEKHDCHLTSDEKMYLVLHIQRIVFEEK</sequence>